<dbReference type="KEGG" id="pbr:PB2503_05567"/>
<dbReference type="PROSITE" id="PS50110">
    <property type="entry name" value="RESPONSE_REGULATORY"/>
    <property type="match status" value="1"/>
</dbReference>
<feature type="modified residue" description="4-aspartylphosphate" evidence="1">
    <location>
        <position position="55"/>
    </location>
</feature>
<protein>
    <submittedName>
        <fullName evidence="3">Response regulator</fullName>
    </submittedName>
</protein>
<dbReference type="PANTHER" id="PTHR44520:SF2">
    <property type="entry name" value="RESPONSE REGULATOR RCP1"/>
    <property type="match status" value="1"/>
</dbReference>
<dbReference type="AlphaFoldDB" id="E0TGE3"/>
<dbReference type="OrthoDB" id="9793549at2"/>
<dbReference type="STRING" id="314260.PB2503_05567"/>
<dbReference type="InterPro" id="IPR001789">
    <property type="entry name" value="Sig_transdc_resp-reg_receiver"/>
</dbReference>
<dbReference type="HOGENOM" id="CLU_000445_69_17_5"/>
<reference evidence="3 4" key="2">
    <citation type="journal article" date="2011" name="J. Bacteriol.">
        <title>Complete genome sequence of strain HTCC2503T of Parvularcula bermudensis, the type species of the order "Parvularculales" in the class Alphaproteobacteria.</title>
        <authorList>
            <person name="Oh H.M."/>
            <person name="Kang I."/>
            <person name="Vergin K.L."/>
            <person name="Kang D."/>
            <person name="Rhee K.H."/>
            <person name="Giovannoni S.J."/>
            <person name="Cho J.C."/>
        </authorList>
    </citation>
    <scope>NUCLEOTIDE SEQUENCE [LARGE SCALE GENOMIC DNA]</scope>
    <source>
        <strain evidence="4">ATCC BAA-594 / HTCC2503 / KCTC 12087</strain>
    </source>
</reference>
<dbReference type="GO" id="GO:0000160">
    <property type="term" value="P:phosphorelay signal transduction system"/>
    <property type="evidence" value="ECO:0007669"/>
    <property type="project" value="InterPro"/>
</dbReference>
<organism evidence="3 4">
    <name type="scientific">Parvularcula bermudensis (strain ATCC BAA-594 / HTCC2503 / KCTC 12087)</name>
    <dbReference type="NCBI Taxonomy" id="314260"/>
    <lineage>
        <taxon>Bacteria</taxon>
        <taxon>Pseudomonadati</taxon>
        <taxon>Pseudomonadota</taxon>
        <taxon>Alphaproteobacteria</taxon>
        <taxon>Parvularculales</taxon>
        <taxon>Parvularculaceae</taxon>
        <taxon>Parvularcula</taxon>
    </lineage>
</organism>
<feature type="domain" description="Response regulatory" evidence="2">
    <location>
        <begin position="3"/>
        <end position="122"/>
    </location>
</feature>
<dbReference type="InterPro" id="IPR052893">
    <property type="entry name" value="TCS_response_regulator"/>
</dbReference>
<dbReference type="SMART" id="SM00448">
    <property type="entry name" value="REC"/>
    <property type="match status" value="1"/>
</dbReference>
<gene>
    <name evidence="3" type="ordered locus">PB2503_05567</name>
</gene>
<keyword evidence="1" id="KW-0597">Phosphoprotein</keyword>
<dbReference type="SUPFAM" id="SSF52172">
    <property type="entry name" value="CheY-like"/>
    <property type="match status" value="1"/>
</dbReference>
<evidence type="ECO:0000256" key="1">
    <source>
        <dbReference type="PROSITE-ProRule" id="PRU00169"/>
    </source>
</evidence>
<dbReference type="PANTHER" id="PTHR44520">
    <property type="entry name" value="RESPONSE REGULATOR RCP1-RELATED"/>
    <property type="match status" value="1"/>
</dbReference>
<keyword evidence="4" id="KW-1185">Reference proteome</keyword>
<evidence type="ECO:0000259" key="2">
    <source>
        <dbReference type="PROSITE" id="PS50110"/>
    </source>
</evidence>
<dbReference type="Proteomes" id="UP000001302">
    <property type="component" value="Chromosome"/>
</dbReference>
<dbReference type="eggNOG" id="COG0745">
    <property type="taxonomic scope" value="Bacteria"/>
</dbReference>
<dbReference type="RefSeq" id="WP_013300160.1">
    <property type="nucleotide sequence ID" value="NC_014414.1"/>
</dbReference>
<dbReference type="Gene3D" id="3.40.50.2300">
    <property type="match status" value="1"/>
</dbReference>
<evidence type="ECO:0000313" key="4">
    <source>
        <dbReference type="Proteomes" id="UP000001302"/>
    </source>
</evidence>
<name>E0TGE3_PARBH</name>
<accession>E0TGE3</accession>
<dbReference type="EMBL" id="CP002156">
    <property type="protein sequence ID" value="ADM09186.1"/>
    <property type="molecule type" value="Genomic_DNA"/>
</dbReference>
<dbReference type="Pfam" id="PF00072">
    <property type="entry name" value="Response_reg"/>
    <property type="match status" value="1"/>
</dbReference>
<sequence>MVTILVVDDDPIDQRFIARALDQLDDTVRLEIASSGDEALHALDRPEPPDLIVLDLMMPGIDGRRLLLQLEGHDDWSEIPVVVLSTANDPEEERFCLAHRARAYLVKPDSRRGYAQIASRLRQEWRRDDRRGSTSNPAA</sequence>
<proteinExistence type="predicted"/>
<dbReference type="InterPro" id="IPR011006">
    <property type="entry name" value="CheY-like_superfamily"/>
</dbReference>
<reference evidence="4" key="1">
    <citation type="submission" date="2010-08" db="EMBL/GenBank/DDBJ databases">
        <title>Genome sequence of Parvularcula bermudensis HTCC2503.</title>
        <authorList>
            <person name="Kang D.-M."/>
            <person name="Oh H.-M."/>
            <person name="Cho J.-C."/>
        </authorList>
    </citation>
    <scope>NUCLEOTIDE SEQUENCE [LARGE SCALE GENOMIC DNA]</scope>
    <source>
        <strain evidence="4">ATCC BAA-594 / HTCC2503 / KCTC 12087</strain>
    </source>
</reference>
<evidence type="ECO:0000313" key="3">
    <source>
        <dbReference type="EMBL" id="ADM09186.1"/>
    </source>
</evidence>